<dbReference type="FunFam" id="2.30.42.10:FF:000063">
    <property type="entry name" value="Peptidase, S41 family"/>
    <property type="match status" value="1"/>
</dbReference>
<dbReference type="SMART" id="SM00228">
    <property type="entry name" value="PDZ"/>
    <property type="match status" value="1"/>
</dbReference>
<dbReference type="SUPFAM" id="SSF50156">
    <property type="entry name" value="PDZ domain-like"/>
    <property type="match status" value="1"/>
</dbReference>
<dbReference type="GO" id="GO:0030288">
    <property type="term" value="C:outer membrane-bounded periplasmic space"/>
    <property type="evidence" value="ECO:0007669"/>
    <property type="project" value="TreeGrafter"/>
</dbReference>
<dbReference type="SUPFAM" id="SSF52096">
    <property type="entry name" value="ClpP/crotonase"/>
    <property type="match status" value="1"/>
</dbReference>
<dbReference type="CDD" id="cd07560">
    <property type="entry name" value="Peptidase_S41_CPP"/>
    <property type="match status" value="1"/>
</dbReference>
<dbReference type="FunFam" id="3.90.226.10:FF:000029">
    <property type="entry name" value="Peptidase, S41 family"/>
    <property type="match status" value="1"/>
</dbReference>
<evidence type="ECO:0000256" key="3">
    <source>
        <dbReference type="ARBA" id="ARBA00022801"/>
    </source>
</evidence>
<dbReference type="InterPro" id="IPR005151">
    <property type="entry name" value="Tail-specific_protease"/>
</dbReference>
<dbReference type="PROSITE" id="PS50106">
    <property type="entry name" value="PDZ"/>
    <property type="match status" value="1"/>
</dbReference>
<dbReference type="InterPro" id="IPR004447">
    <property type="entry name" value="Peptidase_S41A"/>
</dbReference>
<reference evidence="7 8" key="1">
    <citation type="submission" date="2020-08" db="EMBL/GenBank/DDBJ databases">
        <title>Genomic Encyclopedia of Type Strains, Phase IV (KMG-IV): sequencing the most valuable type-strain genomes for metagenomic binning, comparative biology and taxonomic classification.</title>
        <authorList>
            <person name="Goeker M."/>
        </authorList>
    </citation>
    <scope>NUCLEOTIDE SEQUENCE [LARGE SCALE GENOMIC DNA]</scope>
    <source>
        <strain evidence="7 8">DSM 26723</strain>
    </source>
</reference>
<dbReference type="EC" id="3.4.21.102" evidence="7"/>
<organism evidence="7 8">
    <name type="scientific">Povalibacter uvarum</name>
    <dbReference type="NCBI Taxonomy" id="732238"/>
    <lineage>
        <taxon>Bacteria</taxon>
        <taxon>Pseudomonadati</taxon>
        <taxon>Pseudomonadota</taxon>
        <taxon>Gammaproteobacteria</taxon>
        <taxon>Steroidobacterales</taxon>
        <taxon>Steroidobacteraceae</taxon>
        <taxon>Povalibacter</taxon>
    </lineage>
</organism>
<dbReference type="PANTHER" id="PTHR32060:SF30">
    <property type="entry name" value="CARBOXY-TERMINAL PROCESSING PROTEASE CTPA"/>
    <property type="match status" value="1"/>
</dbReference>
<name>A0A841HL32_9GAMM</name>
<evidence type="ECO:0000256" key="2">
    <source>
        <dbReference type="ARBA" id="ARBA00022670"/>
    </source>
</evidence>
<dbReference type="Pfam" id="PF03572">
    <property type="entry name" value="Peptidase_S41"/>
    <property type="match status" value="1"/>
</dbReference>
<evidence type="ECO:0000313" key="8">
    <source>
        <dbReference type="Proteomes" id="UP000588068"/>
    </source>
</evidence>
<dbReference type="InterPro" id="IPR041489">
    <property type="entry name" value="PDZ_6"/>
</dbReference>
<evidence type="ECO:0000313" key="7">
    <source>
        <dbReference type="EMBL" id="MBB6093069.1"/>
    </source>
</evidence>
<dbReference type="PANTHER" id="PTHR32060">
    <property type="entry name" value="TAIL-SPECIFIC PROTEASE"/>
    <property type="match status" value="1"/>
</dbReference>
<feature type="domain" description="PDZ" evidence="6">
    <location>
        <begin position="102"/>
        <end position="161"/>
    </location>
</feature>
<evidence type="ECO:0000256" key="4">
    <source>
        <dbReference type="ARBA" id="ARBA00022825"/>
    </source>
</evidence>
<dbReference type="Pfam" id="PF17820">
    <property type="entry name" value="PDZ_6"/>
    <property type="match status" value="1"/>
</dbReference>
<dbReference type="CDD" id="cd06782">
    <property type="entry name" value="cpPDZ_CPP-like"/>
    <property type="match status" value="1"/>
</dbReference>
<protein>
    <submittedName>
        <fullName evidence="7">Carboxyl-terminal processing protease</fullName>
        <ecNumber evidence="7">3.4.21.102</ecNumber>
    </submittedName>
</protein>
<dbReference type="AlphaFoldDB" id="A0A841HL32"/>
<dbReference type="Gene3D" id="3.90.226.10">
    <property type="entry name" value="2-enoyl-CoA Hydratase, Chain A, domain 1"/>
    <property type="match status" value="1"/>
</dbReference>
<keyword evidence="4 5" id="KW-0720">Serine protease</keyword>
<evidence type="ECO:0000256" key="5">
    <source>
        <dbReference type="RuleBase" id="RU004404"/>
    </source>
</evidence>
<dbReference type="NCBIfam" id="TIGR00225">
    <property type="entry name" value="prc"/>
    <property type="match status" value="1"/>
</dbReference>
<dbReference type="InterPro" id="IPR001478">
    <property type="entry name" value="PDZ"/>
</dbReference>
<dbReference type="Gene3D" id="2.30.42.10">
    <property type="match status" value="1"/>
</dbReference>
<dbReference type="RefSeq" id="WP_184331087.1">
    <property type="nucleotide sequence ID" value="NZ_JACHHZ010000002.1"/>
</dbReference>
<comment type="similarity">
    <text evidence="1 5">Belongs to the peptidase S41A family.</text>
</comment>
<dbReference type="InterPro" id="IPR055210">
    <property type="entry name" value="CtpA/B_N"/>
</dbReference>
<dbReference type="Pfam" id="PF22694">
    <property type="entry name" value="CtpB_N-like"/>
    <property type="match status" value="1"/>
</dbReference>
<comment type="caution">
    <text evidence="7">The sequence shown here is derived from an EMBL/GenBank/DDBJ whole genome shotgun (WGS) entry which is preliminary data.</text>
</comment>
<accession>A0A841HL32</accession>
<dbReference type="GO" id="GO:0004252">
    <property type="term" value="F:serine-type endopeptidase activity"/>
    <property type="evidence" value="ECO:0007669"/>
    <property type="project" value="UniProtKB-EC"/>
</dbReference>
<keyword evidence="3 5" id="KW-0378">Hydrolase</keyword>
<dbReference type="SMART" id="SM00245">
    <property type="entry name" value="TSPc"/>
    <property type="match status" value="1"/>
</dbReference>
<gene>
    <name evidence="7" type="ORF">HNQ60_001947</name>
</gene>
<keyword evidence="8" id="KW-1185">Reference proteome</keyword>
<evidence type="ECO:0000256" key="1">
    <source>
        <dbReference type="ARBA" id="ARBA00009179"/>
    </source>
</evidence>
<dbReference type="InterPro" id="IPR036034">
    <property type="entry name" value="PDZ_sf"/>
</dbReference>
<dbReference type="Proteomes" id="UP000588068">
    <property type="component" value="Unassembled WGS sequence"/>
</dbReference>
<proteinExistence type="inferred from homology"/>
<dbReference type="GO" id="GO:0007165">
    <property type="term" value="P:signal transduction"/>
    <property type="evidence" value="ECO:0007669"/>
    <property type="project" value="TreeGrafter"/>
</dbReference>
<dbReference type="EMBL" id="JACHHZ010000002">
    <property type="protein sequence ID" value="MBB6093069.1"/>
    <property type="molecule type" value="Genomic_DNA"/>
</dbReference>
<dbReference type="Gene3D" id="3.30.750.44">
    <property type="match status" value="1"/>
</dbReference>
<evidence type="ECO:0000259" key="6">
    <source>
        <dbReference type="PROSITE" id="PS50106"/>
    </source>
</evidence>
<dbReference type="GO" id="GO:0006508">
    <property type="term" value="P:proteolysis"/>
    <property type="evidence" value="ECO:0007669"/>
    <property type="project" value="UniProtKB-KW"/>
</dbReference>
<keyword evidence="2 5" id="KW-0645">Protease</keyword>
<sequence>MSRLSKPFRALLLVGTGVMLGTGLSVGRSVKAEREIPPPPKATAEQSVPWRDARLLAEVLELVRKDYVDDISDQALIEAAIRGLVSDLDPHSSFLDPQELDEIRISTAGEYSGVGIEVALENGAVSVVSPIEGGPAERAGVLAGDQIVAVDEVPVSLENLNDTIDRMRGKPGSTVKITIARSEMPQRLEFTLARANVQVHSVKQTLLEPGYGYIQISHFSESTTPDVQRALAKLKQQSGSDLRGLVLDLRDNPGGLLEAAIGVSDVFLEDGVIVTASGRAADAQFEMDAQPGDDMNGAPVVVLVNGGSASASEIVAGALKDHHRAKIVGQQTYGKGSVQTVMPLSDGHAIKLTTSRYYTPSGVSIHKVGITPDVVIDAKDVAKREGAVATRDPASDYELRLALDVLKDDSKNSNGPIRQSRLP</sequence>
<dbReference type="InterPro" id="IPR029045">
    <property type="entry name" value="ClpP/crotonase-like_dom_sf"/>
</dbReference>